<sequence length="251" mass="28101">MHCPKCNYEQADDNSECLSCGIVFAKWQKRQAQPPPMAKSASDDDEEPQPGLVGALLFHLPAEVNPVSWGLRALLLAVMVLWGMKFVFASIDSDAAMNSFWHLVNLPFHEAGHIFFRPFGRLITSAGGSLMQVLMPAICLVVFLIKTRDPFAGAFALWWMGQNFIDLAPYINDARSLSLPLLGGNVGKHSPYGFHDWEFILRETGLIRLDHAIARLSHGVGAMLMITAVVWGGVLLARQYRRMRQQYREDC</sequence>
<keyword evidence="1" id="KW-0812">Transmembrane</keyword>
<feature type="transmembrane region" description="Helical" evidence="1">
    <location>
        <begin position="69"/>
        <end position="88"/>
    </location>
</feature>
<dbReference type="AlphaFoldDB" id="A0A5K7ZYS3"/>
<organism evidence="2 3">
    <name type="scientific">Desulfosarcina ovata subsp. sediminis</name>
    <dbReference type="NCBI Taxonomy" id="885957"/>
    <lineage>
        <taxon>Bacteria</taxon>
        <taxon>Pseudomonadati</taxon>
        <taxon>Thermodesulfobacteriota</taxon>
        <taxon>Desulfobacteria</taxon>
        <taxon>Desulfobacterales</taxon>
        <taxon>Desulfosarcinaceae</taxon>
        <taxon>Desulfosarcina</taxon>
    </lineage>
</organism>
<evidence type="ECO:0000313" key="3">
    <source>
        <dbReference type="Proteomes" id="UP000425960"/>
    </source>
</evidence>
<gene>
    <name evidence="2" type="ORF">DSCO28_58060</name>
</gene>
<name>A0A5K7ZYS3_9BACT</name>
<keyword evidence="1" id="KW-0472">Membrane</keyword>
<keyword evidence="1" id="KW-1133">Transmembrane helix</keyword>
<dbReference type="KEGG" id="dov:DSCO28_58060"/>
<dbReference type="Proteomes" id="UP000425960">
    <property type="component" value="Chromosome"/>
</dbReference>
<protein>
    <recommendedName>
        <fullName evidence="4">Zinc ribbon domain-containing protein</fullName>
    </recommendedName>
</protein>
<accession>A0A5K7ZYS3</accession>
<evidence type="ECO:0000256" key="1">
    <source>
        <dbReference type="SAM" id="Phobius"/>
    </source>
</evidence>
<reference evidence="2 3" key="1">
    <citation type="submission" date="2019-11" db="EMBL/GenBank/DDBJ databases">
        <title>Comparative genomics of hydrocarbon-degrading Desulfosarcina strains.</title>
        <authorList>
            <person name="Watanabe M."/>
            <person name="Kojima H."/>
            <person name="Fukui M."/>
        </authorList>
    </citation>
    <scope>NUCLEOTIDE SEQUENCE [LARGE SCALE GENOMIC DNA]</scope>
    <source>
        <strain evidence="2 3">28bB2T</strain>
    </source>
</reference>
<feature type="transmembrane region" description="Helical" evidence="1">
    <location>
        <begin position="122"/>
        <end position="144"/>
    </location>
</feature>
<dbReference type="EMBL" id="AP021876">
    <property type="protein sequence ID" value="BBO85240.1"/>
    <property type="molecule type" value="Genomic_DNA"/>
</dbReference>
<feature type="transmembrane region" description="Helical" evidence="1">
    <location>
        <begin position="216"/>
        <end position="237"/>
    </location>
</feature>
<evidence type="ECO:0000313" key="2">
    <source>
        <dbReference type="EMBL" id="BBO85240.1"/>
    </source>
</evidence>
<feature type="transmembrane region" description="Helical" evidence="1">
    <location>
        <begin position="151"/>
        <end position="171"/>
    </location>
</feature>
<proteinExistence type="predicted"/>
<evidence type="ECO:0008006" key="4">
    <source>
        <dbReference type="Google" id="ProtNLM"/>
    </source>
</evidence>